<keyword evidence="2" id="KW-1185">Reference proteome</keyword>
<dbReference type="Proteomes" id="UP001184150">
    <property type="component" value="Unassembled WGS sequence"/>
</dbReference>
<accession>A0ABU1MQ30</accession>
<evidence type="ECO:0000313" key="1">
    <source>
        <dbReference type="EMBL" id="MDR6511972.1"/>
    </source>
</evidence>
<dbReference type="EMBL" id="JAVDRD010000007">
    <property type="protein sequence ID" value="MDR6511972.1"/>
    <property type="molecule type" value="Genomic_DNA"/>
</dbReference>
<protein>
    <submittedName>
        <fullName evidence="1">Uncharacterized protein</fullName>
    </submittedName>
</protein>
<reference evidence="1 2" key="1">
    <citation type="submission" date="2023-07" db="EMBL/GenBank/DDBJ databases">
        <title>Sorghum-associated microbial communities from plants grown in Nebraska, USA.</title>
        <authorList>
            <person name="Schachtman D."/>
        </authorList>
    </citation>
    <scope>NUCLEOTIDE SEQUENCE [LARGE SCALE GENOMIC DNA]</scope>
    <source>
        <strain evidence="1 2">DS1027</strain>
    </source>
</reference>
<evidence type="ECO:0000313" key="2">
    <source>
        <dbReference type="Proteomes" id="UP001184150"/>
    </source>
</evidence>
<name>A0ABU1MQ30_9SPHN</name>
<gene>
    <name evidence="1" type="ORF">J2792_002855</name>
</gene>
<comment type="caution">
    <text evidence="1">The sequence shown here is derived from an EMBL/GenBank/DDBJ whole genome shotgun (WGS) entry which is preliminary data.</text>
</comment>
<proteinExistence type="predicted"/>
<organism evidence="1 2">
    <name type="scientific">Novosphingobium capsulatum</name>
    <dbReference type="NCBI Taxonomy" id="13688"/>
    <lineage>
        <taxon>Bacteria</taxon>
        <taxon>Pseudomonadati</taxon>
        <taxon>Pseudomonadota</taxon>
        <taxon>Alphaproteobacteria</taxon>
        <taxon>Sphingomonadales</taxon>
        <taxon>Sphingomonadaceae</taxon>
        <taxon>Novosphingobium</taxon>
    </lineage>
</organism>
<sequence>METAMPLFQRFAGTGQTIWSVLQAIDAAMAADPLHEQTRRVAALEQRVGVLERAVAGSHAAPGKTPR</sequence>